<evidence type="ECO:0000256" key="1">
    <source>
        <dbReference type="SAM" id="MobiDB-lite"/>
    </source>
</evidence>
<comment type="caution">
    <text evidence="3">The sequence shown here is derived from an EMBL/GenBank/DDBJ whole genome shotgun (WGS) entry which is preliminary data.</text>
</comment>
<evidence type="ECO:0000313" key="4">
    <source>
        <dbReference type="Proteomes" id="UP001055247"/>
    </source>
</evidence>
<keyword evidence="4" id="KW-1185">Reference proteome</keyword>
<organism evidence="3 4">
    <name type="scientific">Methylobacterium hispanicum</name>
    <dbReference type="NCBI Taxonomy" id="270350"/>
    <lineage>
        <taxon>Bacteria</taxon>
        <taxon>Pseudomonadati</taxon>
        <taxon>Pseudomonadota</taxon>
        <taxon>Alphaproteobacteria</taxon>
        <taxon>Hyphomicrobiales</taxon>
        <taxon>Methylobacteriaceae</taxon>
        <taxon>Methylobacterium</taxon>
    </lineage>
</organism>
<gene>
    <name evidence="3" type="ORF">BHAOGJBA_1736</name>
</gene>
<dbReference type="EMBL" id="BPQO01000006">
    <property type="protein sequence ID" value="GJD88223.1"/>
    <property type="molecule type" value="Genomic_DNA"/>
</dbReference>
<evidence type="ECO:0000259" key="2">
    <source>
        <dbReference type="Pfam" id="PF13643"/>
    </source>
</evidence>
<dbReference type="InterPro" id="IPR025285">
    <property type="entry name" value="DUF4145"/>
</dbReference>
<reference evidence="3" key="2">
    <citation type="submission" date="2021-08" db="EMBL/GenBank/DDBJ databases">
        <authorList>
            <person name="Tani A."/>
            <person name="Ola A."/>
            <person name="Ogura Y."/>
            <person name="Katsura K."/>
            <person name="Hayashi T."/>
        </authorList>
    </citation>
    <scope>NUCLEOTIDE SEQUENCE</scope>
    <source>
        <strain evidence="3">DSM 16372</strain>
    </source>
</reference>
<dbReference type="Pfam" id="PF13643">
    <property type="entry name" value="DUF4145"/>
    <property type="match status" value="1"/>
</dbReference>
<protein>
    <recommendedName>
        <fullName evidence="2">DUF4145 domain-containing protein</fullName>
    </recommendedName>
</protein>
<dbReference type="AlphaFoldDB" id="A0AAV4ZIT2"/>
<name>A0AAV4ZIT2_9HYPH</name>
<feature type="domain" description="DUF4145" evidence="2">
    <location>
        <begin position="177"/>
        <end position="264"/>
    </location>
</feature>
<reference evidence="3" key="1">
    <citation type="journal article" date="2016" name="Front. Microbiol.">
        <title>Genome Sequence of the Piezophilic, Mesophilic Sulfate-Reducing Bacterium Desulfovibrio indicus J2T.</title>
        <authorList>
            <person name="Cao J."/>
            <person name="Maignien L."/>
            <person name="Shao Z."/>
            <person name="Alain K."/>
            <person name="Jebbar M."/>
        </authorList>
    </citation>
    <scope>NUCLEOTIDE SEQUENCE</scope>
    <source>
        <strain evidence="3">DSM 16372</strain>
    </source>
</reference>
<dbReference type="Proteomes" id="UP001055247">
    <property type="component" value="Unassembled WGS sequence"/>
</dbReference>
<evidence type="ECO:0000313" key="3">
    <source>
        <dbReference type="EMBL" id="GJD88223.1"/>
    </source>
</evidence>
<proteinExistence type="predicted"/>
<feature type="region of interest" description="Disordered" evidence="1">
    <location>
        <begin position="282"/>
        <end position="303"/>
    </location>
</feature>
<sequence length="303" mass="34441">MELLLREAIAAALYRDRPTLDKDFSIETSLRQIYVDLLDFLDRNSNCSQVNFILLEINVGDETTIKPRKAECAKCGGLRWCEVRGHYQVSDSDEHMQWWDDWRILQCRGCDYIFVQRIMCDTENYHHTSDGAGGWGMELDETVKYWPALAKRKRPEWMSEFGIDAPNVGKLDQALIELYGALDNDLNILAGIRIRTAFDVASELLGINTEQSFQKKLDEIVEKGHIGIADKSRLATLVDAGSASAHRGWKPAASDLVLMTEILEHFVHDTFVAPSRKARLDAKATEMKSKVPPRKPVKTEKKD</sequence>
<accession>A0AAV4ZIT2</accession>